<gene>
    <name evidence="3" type="ORF">GLAREA_09764</name>
</gene>
<feature type="compositionally biased region" description="Low complexity" evidence="1">
    <location>
        <begin position="619"/>
        <end position="630"/>
    </location>
</feature>
<proteinExistence type="predicted"/>
<name>S3DQ80_GLAL2</name>
<feature type="compositionally biased region" description="Polar residues" evidence="1">
    <location>
        <begin position="105"/>
        <end position="121"/>
    </location>
</feature>
<feature type="domain" description="AMP-activated protein kinase glycogen-binding" evidence="2">
    <location>
        <begin position="10"/>
        <end position="99"/>
    </location>
</feature>
<feature type="region of interest" description="Disordered" evidence="1">
    <location>
        <begin position="105"/>
        <end position="136"/>
    </location>
</feature>
<feature type="region of interest" description="Disordered" evidence="1">
    <location>
        <begin position="440"/>
        <end position="666"/>
    </location>
</feature>
<feature type="compositionally biased region" description="Basic and acidic residues" evidence="1">
    <location>
        <begin position="591"/>
        <end position="607"/>
    </location>
</feature>
<dbReference type="GeneID" id="19468811"/>
<dbReference type="CDD" id="cd02859">
    <property type="entry name" value="E_set_AMPKbeta_like_N"/>
    <property type="match status" value="1"/>
</dbReference>
<dbReference type="eggNOG" id="ENOG502S9K7">
    <property type="taxonomic scope" value="Eukaryota"/>
</dbReference>
<reference evidence="3 4" key="1">
    <citation type="journal article" date="2013" name="BMC Genomics">
        <title>Genomics-driven discovery of the pneumocandin biosynthetic gene cluster in the fungus Glarea lozoyensis.</title>
        <authorList>
            <person name="Chen L."/>
            <person name="Yue Q."/>
            <person name="Zhang X."/>
            <person name="Xiang M."/>
            <person name="Wang C."/>
            <person name="Li S."/>
            <person name="Che Y."/>
            <person name="Ortiz-Lopez F.J."/>
            <person name="Bills G.F."/>
            <person name="Liu X."/>
            <person name="An Z."/>
        </authorList>
    </citation>
    <scope>NUCLEOTIDE SEQUENCE [LARGE SCALE GENOMIC DNA]</scope>
    <source>
        <strain evidence="4">ATCC 20868 / MF5171</strain>
    </source>
</reference>
<dbReference type="Gene3D" id="2.60.40.10">
    <property type="entry name" value="Immunoglobulins"/>
    <property type="match status" value="1"/>
</dbReference>
<feature type="region of interest" description="Disordered" evidence="1">
    <location>
        <begin position="1"/>
        <end position="23"/>
    </location>
</feature>
<sequence>MATSDRTSTVTIRFSTPGTQPPIYLAGSFSHPEWDPQEMEHKTKADGELEFTKEVEVQEGKQYQYKFRVGEGEWWVLNEEAPTVTDNIGNRNNLLSVPADYVSSAEFQQGKKNTDIPSSPNEDSESTDIDTQTPVKTNTKVVGNVADNLVNGSENLDKNVTEDSVPEIRQPTNTEAEAPPTKEPVQSPFAAKHTPRIDALQAEDSEAREGARTPDIANVAAEVAETAAFLDRGQSTPPISDEEAGRIGYRRLSNTPIPEVASTAAEVADVAAKLDENIITETEYTPNLNIVDDDDEFDYPPTPEEDRVPLFPHECPGPTDKVADSLESRRLSSPSTLINPAHDLRANFNDPTLVRFPTDRDGVFAQIHTLERQLPPDNTLPGSPGSPAIGTIASSRSFERLDMPSPRLLGNSSPSLHAISEDQELDNVSLNTRRHRNSALRSVSSMQDLNEESGHSIGRKSSSSEPASGQDGSISKAEAPISSAADEIKKPITDDASSESVIHHKIPKPTPNPNPLETTANKKELPSEQKSKSDIDTTPSKELLGESSPISPTDKSHAFSTENNKDMPIASQSPPEHLSINSDGVPDDSVPEAKPESSRPSLMERRQGSSRSIKDFTLGGSQTDSGGDQSPTTDQPTIEIDHVSPRQSPGKASPKAGNSLFPNTAPAVATPFIVGGERQLGHGQQDSVNIQGPTITLQEATPRSSLRPSEADTAETLTKGESSATSTNEGNSELVSRKKQKAVSPTADRPLTPNSMPSNKEVKSRNFLKAFWRVVFVDWIGGFITRLCGGRRDA</sequence>
<dbReference type="KEGG" id="glz:GLAREA_09764"/>
<dbReference type="HOGENOM" id="CLU_343565_0_0_1"/>
<dbReference type="EMBL" id="KE145368">
    <property type="protein sequence ID" value="EPE28643.1"/>
    <property type="molecule type" value="Genomic_DNA"/>
</dbReference>
<dbReference type="Pfam" id="PF16561">
    <property type="entry name" value="AMPK1_CBM"/>
    <property type="match status" value="1"/>
</dbReference>
<evidence type="ECO:0000259" key="2">
    <source>
        <dbReference type="Pfam" id="PF16561"/>
    </source>
</evidence>
<feature type="compositionally biased region" description="Basic and acidic residues" evidence="1">
    <location>
        <begin position="520"/>
        <end position="535"/>
    </location>
</feature>
<feature type="compositionally biased region" description="Low complexity" evidence="1">
    <location>
        <begin position="455"/>
        <end position="464"/>
    </location>
</feature>
<dbReference type="OMA" id="FSHECAN"/>
<feature type="region of interest" description="Disordered" evidence="1">
    <location>
        <begin position="697"/>
        <end position="760"/>
    </location>
</feature>
<evidence type="ECO:0000256" key="1">
    <source>
        <dbReference type="SAM" id="MobiDB-lite"/>
    </source>
</evidence>
<dbReference type="AlphaFoldDB" id="S3DQ80"/>
<dbReference type="OrthoDB" id="5350410at2759"/>
<dbReference type="Proteomes" id="UP000016922">
    <property type="component" value="Unassembled WGS sequence"/>
</dbReference>
<feature type="compositionally biased region" description="Polar residues" evidence="1">
    <location>
        <begin position="697"/>
        <end position="707"/>
    </location>
</feature>
<feature type="compositionally biased region" description="Polar residues" evidence="1">
    <location>
        <begin position="548"/>
        <end position="562"/>
    </location>
</feature>
<evidence type="ECO:0000313" key="4">
    <source>
        <dbReference type="Proteomes" id="UP000016922"/>
    </source>
</evidence>
<dbReference type="InterPro" id="IPR013783">
    <property type="entry name" value="Ig-like_fold"/>
</dbReference>
<dbReference type="RefSeq" id="XP_008084551.1">
    <property type="nucleotide sequence ID" value="XM_008086360.1"/>
</dbReference>
<dbReference type="SUPFAM" id="SSF81296">
    <property type="entry name" value="E set domains"/>
    <property type="match status" value="1"/>
</dbReference>
<keyword evidence="4" id="KW-1185">Reference proteome</keyword>
<evidence type="ECO:0000313" key="3">
    <source>
        <dbReference type="EMBL" id="EPE28643.1"/>
    </source>
</evidence>
<feature type="compositionally biased region" description="Polar residues" evidence="1">
    <location>
        <begin position="570"/>
        <end position="582"/>
    </location>
</feature>
<dbReference type="InterPro" id="IPR014756">
    <property type="entry name" value="Ig_E-set"/>
</dbReference>
<protein>
    <recommendedName>
        <fullName evidence="2">AMP-activated protein kinase glycogen-binding domain-containing protein</fullName>
    </recommendedName>
</protein>
<organism evidence="3 4">
    <name type="scientific">Glarea lozoyensis (strain ATCC 20868 / MF5171)</name>
    <dbReference type="NCBI Taxonomy" id="1116229"/>
    <lineage>
        <taxon>Eukaryota</taxon>
        <taxon>Fungi</taxon>
        <taxon>Dikarya</taxon>
        <taxon>Ascomycota</taxon>
        <taxon>Pezizomycotina</taxon>
        <taxon>Leotiomycetes</taxon>
        <taxon>Helotiales</taxon>
        <taxon>Helotiaceae</taxon>
        <taxon>Glarea</taxon>
    </lineage>
</organism>
<feature type="region of interest" description="Disordered" evidence="1">
    <location>
        <begin position="148"/>
        <end position="191"/>
    </location>
</feature>
<feature type="compositionally biased region" description="Polar residues" evidence="1">
    <location>
        <begin position="715"/>
        <end position="734"/>
    </location>
</feature>
<dbReference type="InterPro" id="IPR032640">
    <property type="entry name" value="AMPK1_CBM"/>
</dbReference>
<accession>S3DQ80</accession>
<feature type="compositionally biased region" description="Polar residues" evidence="1">
    <location>
        <begin position="1"/>
        <end position="18"/>
    </location>
</feature>